<sequence length="717" mass="82678">MLDGLFEELPEPPNFVQIESEPTPTTTATISSSTLYQHTAMLRAFCVSEITTHIRLELCGYDLKSMVQANHLWWKTFAPFLWENIYIDADPMQDGRHVIFRNGLAARSLTLSIYDPLDKRGVVEYVAERCRHVTHLHLKLFSPDLVVIRQRNGVPLEVDTQDDQELPRLYGEVEDYKSMLLDFQLDDGENYQDPSRMFGEQRDCDTTLLDSLLSKMTQVSDLTLSLSHEDLKPEVLWCVTKLPRLRQLTIRGGLKTSTYMIQKNRHCNWDLVMRVAKECQPFLESLNVAWECRPAIAKKQLEHRKKIEVPWVPKKFDRIVQRIKAHIAAPEAAVNNVNGDDHQRQGQDLAVHNLKWLSISHCELFDSDLDIIYGSCPNLRGLIFVDTEMTFEVLENNLRILSEFCPMLRTLTFPDLGAVSVWWFARERSIHTLFDNTYPLHNLRRVKMPGSYFNQFRLEDVGTNIFLRMDTDGSSSSGNSGINTSAGHSITDLHLTGWRDFECLFVLLATVSGLTRLTVTGYLVGPSDELYFNSKPKNLPRMHELHRLPFASGSTIEFLDLSELHMDNEKESNRIMFDRIQQMPCLKRLHVSLTQILRAKLEETWDDPDEDLEGLKRREEVGDGGWLYPDKVQEPVNAGQSTTEKIFCHFPSVEYLYILDDAPSRQFIRKGRYISEHMANALVRMMPKLKVMSFDRDIGVGLRRVKKTYPNVAFDCV</sequence>
<reference evidence="1" key="1">
    <citation type="journal article" date="2020" name="Fungal Divers.">
        <title>Resolving the Mortierellaceae phylogeny through synthesis of multi-gene phylogenetics and phylogenomics.</title>
        <authorList>
            <person name="Vandepol N."/>
            <person name="Liber J."/>
            <person name="Desiro A."/>
            <person name="Na H."/>
            <person name="Kennedy M."/>
            <person name="Barry K."/>
            <person name="Grigoriev I.V."/>
            <person name="Miller A.N."/>
            <person name="O'Donnell K."/>
            <person name="Stajich J.E."/>
            <person name="Bonito G."/>
        </authorList>
    </citation>
    <scope>NUCLEOTIDE SEQUENCE</scope>
    <source>
        <strain evidence="1">KOD948</strain>
    </source>
</reference>
<dbReference type="Gene3D" id="3.80.10.10">
    <property type="entry name" value="Ribonuclease Inhibitor"/>
    <property type="match status" value="1"/>
</dbReference>
<comment type="caution">
    <text evidence="1">The sequence shown here is derived from an EMBL/GenBank/DDBJ whole genome shotgun (WGS) entry which is preliminary data.</text>
</comment>
<evidence type="ECO:0000313" key="2">
    <source>
        <dbReference type="Proteomes" id="UP000726737"/>
    </source>
</evidence>
<dbReference type="AlphaFoldDB" id="A0A9P6TW16"/>
<keyword evidence="2" id="KW-1185">Reference proteome</keyword>
<dbReference type="InterPro" id="IPR032675">
    <property type="entry name" value="LRR_dom_sf"/>
</dbReference>
<accession>A0A9P6TW16</accession>
<dbReference type="SUPFAM" id="SSF52047">
    <property type="entry name" value="RNI-like"/>
    <property type="match status" value="1"/>
</dbReference>
<proteinExistence type="predicted"/>
<organism evidence="1 2">
    <name type="scientific">Mortierella polycephala</name>
    <dbReference type="NCBI Taxonomy" id="41804"/>
    <lineage>
        <taxon>Eukaryota</taxon>
        <taxon>Fungi</taxon>
        <taxon>Fungi incertae sedis</taxon>
        <taxon>Mucoromycota</taxon>
        <taxon>Mortierellomycotina</taxon>
        <taxon>Mortierellomycetes</taxon>
        <taxon>Mortierellales</taxon>
        <taxon>Mortierellaceae</taxon>
        <taxon>Mortierella</taxon>
    </lineage>
</organism>
<name>A0A9P6TW16_9FUNG</name>
<evidence type="ECO:0000313" key="1">
    <source>
        <dbReference type="EMBL" id="KAG0248627.1"/>
    </source>
</evidence>
<dbReference type="EMBL" id="JAAAJA010000952">
    <property type="protein sequence ID" value="KAG0248627.1"/>
    <property type="molecule type" value="Genomic_DNA"/>
</dbReference>
<dbReference type="Proteomes" id="UP000726737">
    <property type="component" value="Unassembled WGS sequence"/>
</dbReference>
<protein>
    <submittedName>
        <fullName evidence="1">Uncharacterized protein</fullName>
    </submittedName>
</protein>
<gene>
    <name evidence="1" type="ORF">BG011_010071</name>
</gene>
<dbReference type="OrthoDB" id="2433410at2759"/>